<keyword evidence="3" id="KW-1185">Reference proteome</keyword>
<feature type="chain" id="PRO_5032565806" description="Clip domain-containing protein" evidence="1">
    <location>
        <begin position="19"/>
        <end position="138"/>
    </location>
</feature>
<proteinExistence type="predicted"/>
<dbReference type="AlphaFoldDB" id="A0A834M561"/>
<protein>
    <recommendedName>
        <fullName evidence="4">Clip domain-containing protein</fullName>
    </recommendedName>
</protein>
<organism evidence="2 3">
    <name type="scientific">Rhynchophorus ferrugineus</name>
    <name type="common">Red palm weevil</name>
    <name type="synonym">Curculio ferrugineus</name>
    <dbReference type="NCBI Taxonomy" id="354439"/>
    <lineage>
        <taxon>Eukaryota</taxon>
        <taxon>Metazoa</taxon>
        <taxon>Ecdysozoa</taxon>
        <taxon>Arthropoda</taxon>
        <taxon>Hexapoda</taxon>
        <taxon>Insecta</taxon>
        <taxon>Pterygota</taxon>
        <taxon>Neoptera</taxon>
        <taxon>Endopterygota</taxon>
        <taxon>Coleoptera</taxon>
        <taxon>Polyphaga</taxon>
        <taxon>Cucujiformia</taxon>
        <taxon>Curculionidae</taxon>
        <taxon>Dryophthorinae</taxon>
        <taxon>Rhynchophorus</taxon>
    </lineage>
</organism>
<feature type="signal peptide" evidence="1">
    <location>
        <begin position="1"/>
        <end position="18"/>
    </location>
</feature>
<comment type="caution">
    <text evidence="2">The sequence shown here is derived from an EMBL/GenBank/DDBJ whole genome shotgun (WGS) entry which is preliminary data.</text>
</comment>
<evidence type="ECO:0000313" key="3">
    <source>
        <dbReference type="Proteomes" id="UP000625711"/>
    </source>
</evidence>
<dbReference type="Proteomes" id="UP000625711">
    <property type="component" value="Unassembled WGS sequence"/>
</dbReference>
<gene>
    <name evidence="2" type="ORF">GWI33_016244</name>
</gene>
<reference evidence="2" key="1">
    <citation type="submission" date="2020-08" db="EMBL/GenBank/DDBJ databases">
        <title>Genome sequencing and assembly of the red palm weevil Rhynchophorus ferrugineus.</title>
        <authorList>
            <person name="Dias G.B."/>
            <person name="Bergman C.M."/>
            <person name="Manee M."/>
        </authorList>
    </citation>
    <scope>NUCLEOTIDE SEQUENCE</scope>
    <source>
        <strain evidence="2">AA-2017</strain>
        <tissue evidence="2">Whole larva</tissue>
    </source>
</reference>
<evidence type="ECO:0000256" key="1">
    <source>
        <dbReference type="SAM" id="SignalP"/>
    </source>
</evidence>
<sequence>MKYYMIYFCCLIFGLTEAQHYFNTQGIPPHLQPHNRDDEIVYGLEPQFGEQPNALTTVLRKGYITIGGKTYDLGRASNIPATESCNNPFIGSSGKCSIITECPELLVYKRTVEQYAPHFCKIGRYAGVCCPPQSFYRQ</sequence>
<accession>A0A834M561</accession>
<dbReference type="EMBL" id="JAACXV010014055">
    <property type="protein sequence ID" value="KAF7270838.1"/>
    <property type="molecule type" value="Genomic_DNA"/>
</dbReference>
<evidence type="ECO:0000313" key="2">
    <source>
        <dbReference type="EMBL" id="KAF7270838.1"/>
    </source>
</evidence>
<name>A0A834M561_RHYFE</name>
<keyword evidence="1" id="KW-0732">Signal</keyword>
<evidence type="ECO:0008006" key="4">
    <source>
        <dbReference type="Google" id="ProtNLM"/>
    </source>
</evidence>
<dbReference type="OrthoDB" id="8242970at2759"/>